<keyword evidence="4" id="KW-1185">Reference proteome</keyword>
<keyword evidence="1" id="KW-0051">Antiviral defense</keyword>
<evidence type="ECO:0000313" key="4">
    <source>
        <dbReference type="Proteomes" id="UP000076962"/>
    </source>
</evidence>
<dbReference type="PANTHER" id="PTHR35579:SF3">
    <property type="entry name" value="CRISPR SYSTEM CMS ENDORIBONUCLEASE CSM3"/>
    <property type="match status" value="1"/>
</dbReference>
<comment type="caution">
    <text evidence="3">The sequence shown here is derived from an EMBL/GenBank/DDBJ whole genome shotgun (WGS) entry which is preliminary data.</text>
</comment>
<dbReference type="Proteomes" id="UP000076962">
    <property type="component" value="Unassembled WGS sequence"/>
</dbReference>
<dbReference type="Pfam" id="PF03787">
    <property type="entry name" value="RAMPs"/>
    <property type="match status" value="1"/>
</dbReference>
<dbReference type="GO" id="GO:0051607">
    <property type="term" value="P:defense response to virus"/>
    <property type="evidence" value="ECO:0007669"/>
    <property type="project" value="UniProtKB-KW"/>
</dbReference>
<dbReference type="AlphaFoldDB" id="A0A176RUA9"/>
<dbReference type="EMBL" id="LUTY01002835">
    <property type="protein sequence ID" value="OAD19352.1"/>
    <property type="molecule type" value="Genomic_DNA"/>
</dbReference>
<evidence type="ECO:0000313" key="3">
    <source>
        <dbReference type="EMBL" id="OAD19352.1"/>
    </source>
</evidence>
<accession>A0A176RUA9</accession>
<gene>
    <name evidence="3" type="ORF">THIOM_005019</name>
</gene>
<proteinExistence type="predicted"/>
<dbReference type="InterPro" id="IPR005537">
    <property type="entry name" value="RAMP_III_fam"/>
</dbReference>
<reference evidence="3 4" key="1">
    <citation type="submission" date="2016-05" db="EMBL/GenBank/DDBJ databases">
        <title>Single-cell genome of chain-forming Candidatus Thiomargarita nelsonii and comparison to other large sulfur-oxidizing bacteria.</title>
        <authorList>
            <person name="Winkel M."/>
            <person name="Salman V."/>
            <person name="Woyke T."/>
            <person name="Schulz-Vogt H."/>
            <person name="Richter M."/>
            <person name="Flood B."/>
            <person name="Bailey J."/>
            <person name="Amann R."/>
            <person name="Mussmann M."/>
        </authorList>
    </citation>
    <scope>NUCLEOTIDE SEQUENCE [LARGE SCALE GENOMIC DNA]</scope>
    <source>
        <strain evidence="3 4">THI036</strain>
    </source>
</reference>
<dbReference type="PANTHER" id="PTHR35579">
    <property type="entry name" value="CRISPR SYSTEM CMS ENDORIBONUCLEASE CSM3"/>
    <property type="match status" value="1"/>
</dbReference>
<dbReference type="CDD" id="cd09726">
    <property type="entry name" value="RAMP_I_III"/>
    <property type="match status" value="1"/>
</dbReference>
<sequence>MLADYPILYIARLVLETRTPLSIGAGRGEGIFDTMLVRDANGLPTIPGSSFAGVLRHLYQHNYGEEFTDSLFGHANKDSEQPSQVHVSWGCIHNSNNQPIEGLEHNSARLKNDLLLADALQLTPIVRDHVRLTHRGVAKDQGKFDRTSLRAGHRFSIELSLWSDNPKDERWDKLLNLLKRPDFRLGGATRRGLGALRVIKLRTRQFNLKEPKDFADYTEKFSNQLADTNEFTERTLLKTDEFPQAKIRIKPRDGYRFGQGAEPFGTEEADLLPISEHKIKWKDNKGSVTNERYIVIPASAVKGALSHRVAFHYNALTGQFADKTPQP</sequence>
<evidence type="ECO:0000259" key="2">
    <source>
        <dbReference type="Pfam" id="PF03787"/>
    </source>
</evidence>
<feature type="domain" description="CRISPR type III-associated protein" evidence="2">
    <location>
        <begin position="15"/>
        <end position="197"/>
    </location>
</feature>
<feature type="non-terminal residue" evidence="3">
    <location>
        <position position="327"/>
    </location>
</feature>
<name>A0A176RUA9_9GAMM</name>
<organism evidence="3 4">
    <name type="scientific">Candidatus Thiomargarita nelsonii</name>
    <dbReference type="NCBI Taxonomy" id="1003181"/>
    <lineage>
        <taxon>Bacteria</taxon>
        <taxon>Pseudomonadati</taxon>
        <taxon>Pseudomonadota</taxon>
        <taxon>Gammaproteobacteria</taxon>
        <taxon>Thiotrichales</taxon>
        <taxon>Thiotrichaceae</taxon>
        <taxon>Thiomargarita</taxon>
    </lineage>
</organism>
<evidence type="ECO:0000256" key="1">
    <source>
        <dbReference type="ARBA" id="ARBA00023118"/>
    </source>
</evidence>
<dbReference type="InterPro" id="IPR052216">
    <property type="entry name" value="CRISPR_Csm3_endoribonuclease"/>
</dbReference>
<protein>
    <submittedName>
        <fullName evidence="3">CRISPR-associated RAMP protein</fullName>
    </submittedName>
</protein>